<feature type="domain" description="Putative Flp pilus-assembly TadG-like N-terminal" evidence="2">
    <location>
        <begin position="18"/>
        <end position="57"/>
    </location>
</feature>
<evidence type="ECO:0000313" key="4">
    <source>
        <dbReference type="Proteomes" id="UP001181313"/>
    </source>
</evidence>
<evidence type="ECO:0000313" key="3">
    <source>
        <dbReference type="EMBL" id="MDT3723979.1"/>
    </source>
</evidence>
<evidence type="ECO:0000259" key="2">
    <source>
        <dbReference type="Pfam" id="PF13400"/>
    </source>
</evidence>
<organism evidence="3 4">
    <name type="scientific">Streptomyces althioticus subsp. attaecolombicae</name>
    <dbReference type="NCBI Taxonomy" id="3075534"/>
    <lineage>
        <taxon>Bacteria</taxon>
        <taxon>Bacillati</taxon>
        <taxon>Actinomycetota</taxon>
        <taxon>Actinomycetes</taxon>
        <taxon>Kitasatosporales</taxon>
        <taxon>Streptomycetaceae</taxon>
        <taxon>Streptomyces</taxon>
        <taxon>Streptomyces althioticus group</taxon>
    </lineage>
</organism>
<protein>
    <submittedName>
        <fullName evidence="3">Pilus assembly protein TadG-related protein</fullName>
    </submittedName>
</protein>
<evidence type="ECO:0000256" key="1">
    <source>
        <dbReference type="SAM" id="Phobius"/>
    </source>
</evidence>
<dbReference type="Pfam" id="PF13400">
    <property type="entry name" value="Tad"/>
    <property type="match status" value="1"/>
</dbReference>
<dbReference type="RefSeq" id="WP_093553329.1">
    <property type="nucleotide sequence ID" value="NZ_JAVSGH010000003.1"/>
</dbReference>
<proteinExistence type="predicted"/>
<keyword evidence="4" id="KW-1185">Reference proteome</keyword>
<comment type="caution">
    <text evidence="3">The sequence shown here is derived from an EMBL/GenBank/DDBJ whole genome shotgun (WGS) entry which is preliminary data.</text>
</comment>
<accession>A0ABU3HTF3</accession>
<dbReference type="Proteomes" id="UP001181313">
    <property type="component" value="Unassembled WGS sequence"/>
</dbReference>
<dbReference type="EMBL" id="JAVSGH010000003">
    <property type="protein sequence ID" value="MDT3723979.1"/>
    <property type="molecule type" value="Genomic_DNA"/>
</dbReference>
<dbReference type="InterPro" id="IPR028087">
    <property type="entry name" value="Tad_N"/>
</dbReference>
<gene>
    <name evidence="3" type="ORF">ROS62_03385</name>
</gene>
<reference evidence="3" key="1">
    <citation type="submission" date="2024-05" db="EMBL/GenBank/DDBJ databases">
        <title>30 novel species of actinomycetes from the DSMZ collection.</title>
        <authorList>
            <person name="Nouioui I."/>
        </authorList>
    </citation>
    <scope>NUCLEOTIDE SEQUENCE</scope>
    <source>
        <strain evidence="3">DSM 41972</strain>
    </source>
</reference>
<keyword evidence="1" id="KW-0472">Membrane</keyword>
<name>A0ABU3HTF3_9ACTN</name>
<sequence length="208" mass="22409">MTRRRLLVDAGQAFPIYITVVGGLLFLAFAYLAVGQAAANRNGTQTAADAAALAAAQERRDQLAGAWVENLLDPEEWQVIFDGLADGLRPSCWRAEELAASNDATVLSCNADGLLSYTVDVRTNKSVGDSIVPGTEAKKSRATATAKIEPRCGFQLPVPAPEEDEDTEEKEELPTLNCKGGIDWVLDPETPDDLLPKPEDLFDVHLAD</sequence>
<keyword evidence="1" id="KW-1133">Transmembrane helix</keyword>
<keyword evidence="1" id="KW-0812">Transmembrane</keyword>
<feature type="transmembrane region" description="Helical" evidence="1">
    <location>
        <begin position="12"/>
        <end position="34"/>
    </location>
</feature>